<dbReference type="Proteomes" id="UP000753908">
    <property type="component" value="Unassembled WGS sequence"/>
</dbReference>
<evidence type="ECO:0000256" key="2">
    <source>
        <dbReference type="SAM" id="SignalP"/>
    </source>
</evidence>
<reference evidence="3" key="2">
    <citation type="journal article" date="2022" name="Microbiol. Resour. Announc.">
        <title>Metagenome Sequencing to Explore Phylogenomics of Terrestrial Cyanobacteria.</title>
        <authorList>
            <person name="Ward R.D."/>
            <person name="Stajich J.E."/>
            <person name="Johansen J.R."/>
            <person name="Huntemann M."/>
            <person name="Clum A."/>
            <person name="Foster B."/>
            <person name="Foster B."/>
            <person name="Roux S."/>
            <person name="Palaniappan K."/>
            <person name="Varghese N."/>
            <person name="Mukherjee S."/>
            <person name="Reddy T.B.K."/>
            <person name="Daum C."/>
            <person name="Copeland A."/>
            <person name="Chen I.A."/>
            <person name="Ivanova N.N."/>
            <person name="Kyrpides N.C."/>
            <person name="Shapiro N."/>
            <person name="Eloe-Fadrosh E.A."/>
            <person name="Pietrasiak N."/>
        </authorList>
    </citation>
    <scope>NUCLEOTIDE SEQUENCE</scope>
    <source>
        <strain evidence="3">CPER-KK1</strain>
    </source>
</reference>
<feature type="chain" id="PRO_5037683667" description="Lipoprotein" evidence="2">
    <location>
        <begin position="38"/>
        <end position="170"/>
    </location>
</feature>
<evidence type="ECO:0000313" key="4">
    <source>
        <dbReference type="Proteomes" id="UP000753908"/>
    </source>
</evidence>
<feature type="signal peptide" evidence="2">
    <location>
        <begin position="1"/>
        <end position="37"/>
    </location>
</feature>
<dbReference type="EMBL" id="JAHHIF010000049">
    <property type="protein sequence ID" value="MBW4547817.1"/>
    <property type="molecule type" value="Genomic_DNA"/>
</dbReference>
<reference evidence="3" key="1">
    <citation type="submission" date="2021-05" db="EMBL/GenBank/DDBJ databases">
        <authorList>
            <person name="Pietrasiak N."/>
            <person name="Ward R."/>
            <person name="Stajich J.E."/>
            <person name="Kurbessoian T."/>
        </authorList>
    </citation>
    <scope>NUCLEOTIDE SEQUENCE</scope>
    <source>
        <strain evidence="3">CPER-KK1</strain>
    </source>
</reference>
<gene>
    <name evidence="3" type="ORF">KME25_25730</name>
</gene>
<feature type="region of interest" description="Disordered" evidence="1">
    <location>
        <begin position="130"/>
        <end position="170"/>
    </location>
</feature>
<sequence length="170" mass="18591">MNAISPKPQKFLRPTAWLLSVLLGLPFFAGCASQQTAAPPPPVDDTVTGTQNYPAPGASPQAKKGLSNTQKVAILAGAAALYYLYNQHKNRRGQGAEGQYYLSKNGRVYYRDAQHRVHWVTPPPEGIRVPESEAARYRDFQGYNNRPSGRDLTDVLPPEGQTAPEPAPAY</sequence>
<comment type="caution">
    <text evidence="3">The sequence shown here is derived from an EMBL/GenBank/DDBJ whole genome shotgun (WGS) entry which is preliminary data.</text>
</comment>
<name>A0A951PRC1_9CYAN</name>
<feature type="compositionally biased region" description="Basic and acidic residues" evidence="1">
    <location>
        <begin position="130"/>
        <end position="139"/>
    </location>
</feature>
<keyword evidence="2" id="KW-0732">Signal</keyword>
<accession>A0A951PRC1</accession>
<proteinExistence type="predicted"/>
<evidence type="ECO:0008006" key="5">
    <source>
        <dbReference type="Google" id="ProtNLM"/>
    </source>
</evidence>
<feature type="region of interest" description="Disordered" evidence="1">
    <location>
        <begin position="36"/>
        <end position="67"/>
    </location>
</feature>
<dbReference type="AlphaFoldDB" id="A0A951PRC1"/>
<evidence type="ECO:0000313" key="3">
    <source>
        <dbReference type="EMBL" id="MBW4547817.1"/>
    </source>
</evidence>
<organism evidence="3 4">
    <name type="scientific">Symplocastrum torsivum CPER-KK1</name>
    <dbReference type="NCBI Taxonomy" id="450513"/>
    <lineage>
        <taxon>Bacteria</taxon>
        <taxon>Bacillati</taxon>
        <taxon>Cyanobacteriota</taxon>
        <taxon>Cyanophyceae</taxon>
        <taxon>Oscillatoriophycideae</taxon>
        <taxon>Oscillatoriales</taxon>
        <taxon>Microcoleaceae</taxon>
        <taxon>Symplocastrum</taxon>
    </lineage>
</organism>
<dbReference type="PROSITE" id="PS51257">
    <property type="entry name" value="PROKAR_LIPOPROTEIN"/>
    <property type="match status" value="1"/>
</dbReference>
<evidence type="ECO:0000256" key="1">
    <source>
        <dbReference type="SAM" id="MobiDB-lite"/>
    </source>
</evidence>
<protein>
    <recommendedName>
        <fullName evidence="5">Lipoprotein</fullName>
    </recommendedName>
</protein>